<accession>A0ABU7B2A2</accession>
<reference evidence="1 2" key="1">
    <citation type="submission" date="2021-07" db="EMBL/GenBank/DDBJ databases">
        <authorList>
            <person name="Palmer J.M."/>
        </authorList>
    </citation>
    <scope>NUCLEOTIDE SEQUENCE [LARGE SCALE GENOMIC DNA]</scope>
    <source>
        <strain evidence="1 2">AT_MEX2019</strain>
        <tissue evidence="1">Muscle</tissue>
    </source>
</reference>
<proteinExistence type="predicted"/>
<comment type="caution">
    <text evidence="1">The sequence shown here is derived from an EMBL/GenBank/DDBJ whole genome shotgun (WGS) entry which is preliminary data.</text>
</comment>
<dbReference type="EMBL" id="JAHUTI010038892">
    <property type="protein sequence ID" value="MED6243974.1"/>
    <property type="molecule type" value="Genomic_DNA"/>
</dbReference>
<sequence>MDSEAKSIYEGTLQTVHKAWTKDEVRASTPTTHRHIPDMGYNWQSSCVKPVLNIQSILSAKRTKLFSGPKSSFQMKVNFAFHLEIKVWRKSKEVRKLRSSVRFPLLVMI</sequence>
<name>A0ABU7B2A2_9TELE</name>
<gene>
    <name evidence="1" type="ORF">ATANTOWER_032250</name>
</gene>
<dbReference type="Proteomes" id="UP001345963">
    <property type="component" value="Unassembled WGS sequence"/>
</dbReference>
<evidence type="ECO:0000313" key="1">
    <source>
        <dbReference type="EMBL" id="MED6243974.1"/>
    </source>
</evidence>
<evidence type="ECO:0000313" key="2">
    <source>
        <dbReference type="Proteomes" id="UP001345963"/>
    </source>
</evidence>
<protein>
    <submittedName>
        <fullName evidence="1">Uncharacterized protein</fullName>
    </submittedName>
</protein>
<organism evidence="1 2">
    <name type="scientific">Ataeniobius toweri</name>
    <dbReference type="NCBI Taxonomy" id="208326"/>
    <lineage>
        <taxon>Eukaryota</taxon>
        <taxon>Metazoa</taxon>
        <taxon>Chordata</taxon>
        <taxon>Craniata</taxon>
        <taxon>Vertebrata</taxon>
        <taxon>Euteleostomi</taxon>
        <taxon>Actinopterygii</taxon>
        <taxon>Neopterygii</taxon>
        <taxon>Teleostei</taxon>
        <taxon>Neoteleostei</taxon>
        <taxon>Acanthomorphata</taxon>
        <taxon>Ovalentaria</taxon>
        <taxon>Atherinomorphae</taxon>
        <taxon>Cyprinodontiformes</taxon>
        <taxon>Goodeidae</taxon>
        <taxon>Ataeniobius</taxon>
    </lineage>
</organism>
<keyword evidence="2" id="KW-1185">Reference proteome</keyword>